<keyword evidence="3 6" id="KW-0479">Metal-binding</keyword>
<dbReference type="GO" id="GO:0009055">
    <property type="term" value="F:electron transfer activity"/>
    <property type="evidence" value="ECO:0007669"/>
    <property type="project" value="InterPro"/>
</dbReference>
<dbReference type="GO" id="GO:0046872">
    <property type="term" value="F:metal ion binding"/>
    <property type="evidence" value="ECO:0007669"/>
    <property type="project" value="UniProtKB-KW"/>
</dbReference>
<dbReference type="STRING" id="639004.SAMN04488239_1443"/>
<evidence type="ECO:0000256" key="4">
    <source>
        <dbReference type="ARBA" id="ARBA00022982"/>
    </source>
</evidence>
<gene>
    <name evidence="8" type="ORF">SAMN04488239_1443</name>
</gene>
<evidence type="ECO:0000313" key="9">
    <source>
        <dbReference type="Proteomes" id="UP000199628"/>
    </source>
</evidence>
<keyword evidence="1" id="KW-0813">Transport</keyword>
<keyword evidence="9" id="KW-1185">Reference proteome</keyword>
<dbReference type="InterPro" id="IPR050597">
    <property type="entry name" value="Cytochrome_c_Oxidase_Subunit"/>
</dbReference>
<feature type="domain" description="Cytochrome c" evidence="7">
    <location>
        <begin position="52"/>
        <end position="133"/>
    </location>
</feature>
<dbReference type="PANTHER" id="PTHR33751:SF9">
    <property type="entry name" value="CYTOCHROME C4"/>
    <property type="match status" value="1"/>
</dbReference>
<sequence>MMGTSEGLTFAENKYPFWRCGLQRKEGCTLHKISCAIAFLLAVTVPEQGFSADKELGETRYKKSCISCHGKAGKGAASYPKISGNPVTYTIEKLRLYREGIKQGPNSALMIMMAKPLTDEEIDNLAAYLEDAE</sequence>
<dbReference type="AlphaFoldDB" id="A0A1G7FVV8"/>
<dbReference type="Gene3D" id="1.10.760.10">
    <property type="entry name" value="Cytochrome c-like domain"/>
    <property type="match status" value="1"/>
</dbReference>
<dbReference type="InterPro" id="IPR009056">
    <property type="entry name" value="Cyt_c-like_dom"/>
</dbReference>
<protein>
    <submittedName>
        <fullName evidence="8">Cytochrome c553</fullName>
    </submittedName>
</protein>
<evidence type="ECO:0000256" key="1">
    <source>
        <dbReference type="ARBA" id="ARBA00022448"/>
    </source>
</evidence>
<proteinExistence type="predicted"/>
<evidence type="ECO:0000256" key="2">
    <source>
        <dbReference type="ARBA" id="ARBA00022617"/>
    </source>
</evidence>
<dbReference type="Pfam" id="PF00034">
    <property type="entry name" value="Cytochrom_C"/>
    <property type="match status" value="1"/>
</dbReference>
<organism evidence="8 9">
    <name type="scientific">Ruegeria marina</name>
    <dbReference type="NCBI Taxonomy" id="639004"/>
    <lineage>
        <taxon>Bacteria</taxon>
        <taxon>Pseudomonadati</taxon>
        <taxon>Pseudomonadota</taxon>
        <taxon>Alphaproteobacteria</taxon>
        <taxon>Rhodobacterales</taxon>
        <taxon>Roseobacteraceae</taxon>
        <taxon>Ruegeria</taxon>
    </lineage>
</organism>
<dbReference type="RefSeq" id="WP_218129051.1">
    <property type="nucleotide sequence ID" value="NZ_FMZV01000044.1"/>
</dbReference>
<evidence type="ECO:0000259" key="7">
    <source>
        <dbReference type="PROSITE" id="PS51007"/>
    </source>
</evidence>
<dbReference type="PANTHER" id="PTHR33751">
    <property type="entry name" value="CBB3-TYPE CYTOCHROME C OXIDASE SUBUNIT FIXP"/>
    <property type="match status" value="1"/>
</dbReference>
<keyword evidence="5 6" id="KW-0408">Iron</keyword>
<dbReference type="PROSITE" id="PS51007">
    <property type="entry name" value="CYTC"/>
    <property type="match status" value="1"/>
</dbReference>
<dbReference type="SUPFAM" id="SSF46626">
    <property type="entry name" value="Cytochrome c"/>
    <property type="match status" value="1"/>
</dbReference>
<evidence type="ECO:0000256" key="6">
    <source>
        <dbReference type="PROSITE-ProRule" id="PRU00433"/>
    </source>
</evidence>
<dbReference type="EMBL" id="FMZV01000044">
    <property type="protein sequence ID" value="SDE80017.1"/>
    <property type="molecule type" value="Genomic_DNA"/>
</dbReference>
<dbReference type="InterPro" id="IPR036909">
    <property type="entry name" value="Cyt_c-like_dom_sf"/>
</dbReference>
<dbReference type="Proteomes" id="UP000199628">
    <property type="component" value="Unassembled WGS sequence"/>
</dbReference>
<evidence type="ECO:0000256" key="5">
    <source>
        <dbReference type="ARBA" id="ARBA00023004"/>
    </source>
</evidence>
<name>A0A1G7FVV8_9RHOB</name>
<dbReference type="GO" id="GO:0020037">
    <property type="term" value="F:heme binding"/>
    <property type="evidence" value="ECO:0007669"/>
    <property type="project" value="InterPro"/>
</dbReference>
<reference evidence="9" key="1">
    <citation type="submission" date="2016-10" db="EMBL/GenBank/DDBJ databases">
        <authorList>
            <person name="Varghese N."/>
            <person name="Submissions S."/>
        </authorList>
    </citation>
    <scope>NUCLEOTIDE SEQUENCE [LARGE SCALE GENOMIC DNA]</scope>
    <source>
        <strain evidence="9">CGMCC 1.9108</strain>
    </source>
</reference>
<evidence type="ECO:0000256" key="3">
    <source>
        <dbReference type="ARBA" id="ARBA00022723"/>
    </source>
</evidence>
<evidence type="ECO:0000313" key="8">
    <source>
        <dbReference type="EMBL" id="SDE80017.1"/>
    </source>
</evidence>
<keyword evidence="2 6" id="KW-0349">Heme</keyword>
<keyword evidence="4" id="KW-0249">Electron transport</keyword>
<accession>A0A1G7FVV8</accession>